<sequence length="342" mass="38171">MTSRAGLSNIRPAGRFTVMYTSQVENRARAKKPKGKISLKNIQHIMTASQFVNLYSCAVTTPSIDKLDVTQVTSNYSIPLFDDNHCTTVTDNNNSDKIFEILKPVSLEDFESISEIFDNPTTSQAQFPGENVSDQANNIIENESTDDPFHASSDGDRSWPPDITRQTLAEMVETTELSGDTPPPQKMWILNKQFRNNHIVARPLRRSDVKRKRLSTSVGANGANVRRTPTWLADNVTTPVSGFGFCRATGGYKTRTLRYVTGLDLGGWHPFVDYFEDIISVSQKYNLLSKVSKGKRWVPAGGNADMLLRTRSELPRKGFFRSIREHESLSMPGAPVVIPPSI</sequence>
<evidence type="ECO:0000313" key="1">
    <source>
        <dbReference type="EMBL" id="CAH1989073.1"/>
    </source>
</evidence>
<dbReference type="AlphaFoldDB" id="A0A9P0PLT8"/>
<organism evidence="1 2">
    <name type="scientific">Acanthoscelides obtectus</name>
    <name type="common">Bean weevil</name>
    <name type="synonym">Bruchus obtectus</name>
    <dbReference type="NCBI Taxonomy" id="200917"/>
    <lineage>
        <taxon>Eukaryota</taxon>
        <taxon>Metazoa</taxon>
        <taxon>Ecdysozoa</taxon>
        <taxon>Arthropoda</taxon>
        <taxon>Hexapoda</taxon>
        <taxon>Insecta</taxon>
        <taxon>Pterygota</taxon>
        <taxon>Neoptera</taxon>
        <taxon>Endopterygota</taxon>
        <taxon>Coleoptera</taxon>
        <taxon>Polyphaga</taxon>
        <taxon>Cucujiformia</taxon>
        <taxon>Chrysomeloidea</taxon>
        <taxon>Chrysomelidae</taxon>
        <taxon>Bruchinae</taxon>
        <taxon>Bruchini</taxon>
        <taxon>Acanthoscelides</taxon>
    </lineage>
</organism>
<evidence type="ECO:0000313" key="2">
    <source>
        <dbReference type="Proteomes" id="UP001152888"/>
    </source>
</evidence>
<protein>
    <submittedName>
        <fullName evidence="1">Uncharacterized protein</fullName>
    </submittedName>
</protein>
<accession>A0A9P0PLT8</accession>
<dbReference type="Proteomes" id="UP001152888">
    <property type="component" value="Unassembled WGS sequence"/>
</dbReference>
<dbReference type="EMBL" id="CAKOFQ010007056">
    <property type="protein sequence ID" value="CAH1989073.1"/>
    <property type="molecule type" value="Genomic_DNA"/>
</dbReference>
<comment type="caution">
    <text evidence="1">The sequence shown here is derived from an EMBL/GenBank/DDBJ whole genome shotgun (WGS) entry which is preliminary data.</text>
</comment>
<name>A0A9P0PLT8_ACAOB</name>
<gene>
    <name evidence="1" type="ORF">ACAOBT_LOCUS18826</name>
</gene>
<reference evidence="1" key="1">
    <citation type="submission" date="2022-03" db="EMBL/GenBank/DDBJ databases">
        <authorList>
            <person name="Sayadi A."/>
        </authorList>
    </citation>
    <scope>NUCLEOTIDE SEQUENCE</scope>
</reference>
<proteinExistence type="predicted"/>
<keyword evidence="2" id="KW-1185">Reference proteome</keyword>